<protein>
    <submittedName>
        <fullName evidence="1">Uncharacterized protein</fullName>
    </submittedName>
</protein>
<accession>A0A0E9RTH9</accession>
<organism evidence="1">
    <name type="scientific">Anguilla anguilla</name>
    <name type="common">European freshwater eel</name>
    <name type="synonym">Muraena anguilla</name>
    <dbReference type="NCBI Taxonomy" id="7936"/>
    <lineage>
        <taxon>Eukaryota</taxon>
        <taxon>Metazoa</taxon>
        <taxon>Chordata</taxon>
        <taxon>Craniata</taxon>
        <taxon>Vertebrata</taxon>
        <taxon>Euteleostomi</taxon>
        <taxon>Actinopterygii</taxon>
        <taxon>Neopterygii</taxon>
        <taxon>Teleostei</taxon>
        <taxon>Anguilliformes</taxon>
        <taxon>Anguillidae</taxon>
        <taxon>Anguilla</taxon>
    </lineage>
</organism>
<evidence type="ECO:0000313" key="1">
    <source>
        <dbReference type="EMBL" id="JAH31578.1"/>
    </source>
</evidence>
<reference evidence="1" key="2">
    <citation type="journal article" date="2015" name="Fish Shellfish Immunol.">
        <title>Early steps in the European eel (Anguilla anguilla)-Vibrio vulnificus interaction in the gills: Role of the RtxA13 toxin.</title>
        <authorList>
            <person name="Callol A."/>
            <person name="Pajuelo D."/>
            <person name="Ebbesson L."/>
            <person name="Teles M."/>
            <person name="MacKenzie S."/>
            <person name="Amaro C."/>
        </authorList>
    </citation>
    <scope>NUCLEOTIDE SEQUENCE</scope>
</reference>
<proteinExistence type="predicted"/>
<name>A0A0E9RTH9_ANGAN</name>
<reference evidence="1" key="1">
    <citation type="submission" date="2014-11" db="EMBL/GenBank/DDBJ databases">
        <authorList>
            <person name="Amaro Gonzalez C."/>
        </authorList>
    </citation>
    <scope>NUCLEOTIDE SEQUENCE</scope>
</reference>
<dbReference type="AlphaFoldDB" id="A0A0E9RTH9"/>
<dbReference type="EMBL" id="GBXM01076999">
    <property type="protein sequence ID" value="JAH31578.1"/>
    <property type="molecule type" value="Transcribed_RNA"/>
</dbReference>
<sequence>MRPVELMQSFSNDNNMLKKMDIVSKLLA</sequence>